<proteinExistence type="predicted"/>
<dbReference type="EMBL" id="JAQGDS010000003">
    <property type="protein sequence ID" value="KAJ6262072.1"/>
    <property type="molecule type" value="Genomic_DNA"/>
</dbReference>
<gene>
    <name evidence="1" type="ORF">Dda_2876</name>
</gene>
<dbReference type="Proteomes" id="UP001221413">
    <property type="component" value="Unassembled WGS sequence"/>
</dbReference>
<comment type="caution">
    <text evidence="1">The sequence shown here is derived from an EMBL/GenBank/DDBJ whole genome shotgun (WGS) entry which is preliminary data.</text>
</comment>
<evidence type="ECO:0000313" key="1">
    <source>
        <dbReference type="EMBL" id="KAJ6262072.1"/>
    </source>
</evidence>
<keyword evidence="2" id="KW-1185">Reference proteome</keyword>
<organism evidence="1 2">
    <name type="scientific">Drechslerella dactyloides</name>
    <name type="common">Nematode-trapping fungus</name>
    <name type="synonym">Arthrobotrys dactyloides</name>
    <dbReference type="NCBI Taxonomy" id="74499"/>
    <lineage>
        <taxon>Eukaryota</taxon>
        <taxon>Fungi</taxon>
        <taxon>Dikarya</taxon>
        <taxon>Ascomycota</taxon>
        <taxon>Pezizomycotina</taxon>
        <taxon>Orbiliomycetes</taxon>
        <taxon>Orbiliales</taxon>
        <taxon>Orbiliaceae</taxon>
        <taxon>Drechslerella</taxon>
    </lineage>
</organism>
<name>A0AAD6NKZ3_DREDA</name>
<accession>A0AAD6NKZ3</accession>
<sequence>MSMEEREQEGVLGRIWRLVWCPGMLNVDSLLCAEQASFRSEEKKFPSRPAMWLVREFRGDASTTTESGSRADDSDIAAAESQLAGTRYRRLVGGRDGEVLAMWTDGG</sequence>
<protein>
    <submittedName>
        <fullName evidence="1">Uncharacterized protein</fullName>
    </submittedName>
</protein>
<dbReference type="AlphaFoldDB" id="A0AAD6NKZ3"/>
<reference evidence="1" key="1">
    <citation type="submission" date="2023-01" db="EMBL/GenBank/DDBJ databases">
        <title>The chitinases involved in constricting ring structure development in the nematode-trapping fungus Drechslerella dactyloides.</title>
        <authorList>
            <person name="Wang R."/>
            <person name="Zhang L."/>
            <person name="Tang P."/>
            <person name="Li S."/>
            <person name="Liang L."/>
        </authorList>
    </citation>
    <scope>NUCLEOTIDE SEQUENCE</scope>
    <source>
        <strain evidence="1">YMF1.00031</strain>
    </source>
</reference>
<evidence type="ECO:0000313" key="2">
    <source>
        <dbReference type="Proteomes" id="UP001221413"/>
    </source>
</evidence>